<proteinExistence type="predicted"/>
<feature type="non-terminal residue" evidence="1">
    <location>
        <position position="34"/>
    </location>
</feature>
<dbReference type="AlphaFoldDB" id="X1NGS8"/>
<gene>
    <name evidence="1" type="ORF">S06H3_14155</name>
</gene>
<dbReference type="EMBL" id="BARV01006920">
    <property type="protein sequence ID" value="GAI17884.1"/>
    <property type="molecule type" value="Genomic_DNA"/>
</dbReference>
<name>X1NGS8_9ZZZZ</name>
<protein>
    <recommendedName>
        <fullName evidence="2">Glucosamine/galactosamine-6-phosphate isomerase domain-containing protein</fullName>
    </recommendedName>
</protein>
<sequence length="34" mass="3779">MAESRSPDVRVFPDQHKASQALAERLVDAARDVL</sequence>
<evidence type="ECO:0000313" key="1">
    <source>
        <dbReference type="EMBL" id="GAI17884.1"/>
    </source>
</evidence>
<accession>X1NGS8</accession>
<reference evidence="1" key="1">
    <citation type="journal article" date="2014" name="Front. Microbiol.">
        <title>High frequency of phylogenetically diverse reductive dehalogenase-homologous genes in deep subseafloor sedimentary metagenomes.</title>
        <authorList>
            <person name="Kawai M."/>
            <person name="Futagami T."/>
            <person name="Toyoda A."/>
            <person name="Takaki Y."/>
            <person name="Nishi S."/>
            <person name="Hori S."/>
            <person name="Arai W."/>
            <person name="Tsubouchi T."/>
            <person name="Morono Y."/>
            <person name="Uchiyama I."/>
            <person name="Ito T."/>
            <person name="Fujiyama A."/>
            <person name="Inagaki F."/>
            <person name="Takami H."/>
        </authorList>
    </citation>
    <scope>NUCLEOTIDE SEQUENCE</scope>
    <source>
        <strain evidence="1">Expedition CK06-06</strain>
    </source>
</reference>
<evidence type="ECO:0008006" key="2">
    <source>
        <dbReference type="Google" id="ProtNLM"/>
    </source>
</evidence>
<comment type="caution">
    <text evidence="1">The sequence shown here is derived from an EMBL/GenBank/DDBJ whole genome shotgun (WGS) entry which is preliminary data.</text>
</comment>
<organism evidence="1">
    <name type="scientific">marine sediment metagenome</name>
    <dbReference type="NCBI Taxonomy" id="412755"/>
    <lineage>
        <taxon>unclassified sequences</taxon>
        <taxon>metagenomes</taxon>
        <taxon>ecological metagenomes</taxon>
    </lineage>
</organism>